<gene>
    <name evidence="1" type="ORF">NEOLEDRAFT_1042733</name>
</gene>
<accession>A0A165P629</accession>
<reference evidence="1 2" key="1">
    <citation type="journal article" date="2016" name="Mol. Biol. Evol.">
        <title>Comparative Genomics of Early-Diverging Mushroom-Forming Fungi Provides Insights into the Origins of Lignocellulose Decay Capabilities.</title>
        <authorList>
            <person name="Nagy L.G."/>
            <person name="Riley R."/>
            <person name="Tritt A."/>
            <person name="Adam C."/>
            <person name="Daum C."/>
            <person name="Floudas D."/>
            <person name="Sun H."/>
            <person name="Yadav J.S."/>
            <person name="Pangilinan J."/>
            <person name="Larsson K.H."/>
            <person name="Matsuura K."/>
            <person name="Barry K."/>
            <person name="Labutti K."/>
            <person name="Kuo R."/>
            <person name="Ohm R.A."/>
            <person name="Bhattacharya S.S."/>
            <person name="Shirouzu T."/>
            <person name="Yoshinaga Y."/>
            <person name="Martin F.M."/>
            <person name="Grigoriev I.V."/>
            <person name="Hibbett D.S."/>
        </authorList>
    </citation>
    <scope>NUCLEOTIDE SEQUENCE [LARGE SCALE GENOMIC DNA]</scope>
    <source>
        <strain evidence="1 2">HHB14362 ss-1</strain>
    </source>
</reference>
<name>A0A165P629_9AGAM</name>
<dbReference type="Proteomes" id="UP000076761">
    <property type="component" value="Unassembled WGS sequence"/>
</dbReference>
<sequence>VFYSRPWFLLALADAPGMAALNRFVGNQGQHGCHIYCPQKGRRKHQGNCYYPVRLKP</sequence>
<feature type="non-terminal residue" evidence="1">
    <location>
        <position position="57"/>
    </location>
</feature>
<dbReference type="AlphaFoldDB" id="A0A165P629"/>
<proteinExistence type="predicted"/>
<dbReference type="EMBL" id="KV425618">
    <property type="protein sequence ID" value="KZT20572.1"/>
    <property type="molecule type" value="Genomic_DNA"/>
</dbReference>
<evidence type="ECO:0000313" key="2">
    <source>
        <dbReference type="Proteomes" id="UP000076761"/>
    </source>
</evidence>
<organism evidence="1 2">
    <name type="scientific">Neolentinus lepideus HHB14362 ss-1</name>
    <dbReference type="NCBI Taxonomy" id="1314782"/>
    <lineage>
        <taxon>Eukaryota</taxon>
        <taxon>Fungi</taxon>
        <taxon>Dikarya</taxon>
        <taxon>Basidiomycota</taxon>
        <taxon>Agaricomycotina</taxon>
        <taxon>Agaricomycetes</taxon>
        <taxon>Gloeophyllales</taxon>
        <taxon>Gloeophyllaceae</taxon>
        <taxon>Neolentinus</taxon>
    </lineage>
</organism>
<protein>
    <submittedName>
        <fullName evidence="1">Uncharacterized protein</fullName>
    </submittedName>
</protein>
<dbReference type="STRING" id="1314782.A0A165P629"/>
<feature type="non-terminal residue" evidence="1">
    <location>
        <position position="1"/>
    </location>
</feature>
<dbReference type="InParanoid" id="A0A165P629"/>
<evidence type="ECO:0000313" key="1">
    <source>
        <dbReference type="EMBL" id="KZT20572.1"/>
    </source>
</evidence>
<keyword evidence="2" id="KW-1185">Reference proteome</keyword>